<dbReference type="Proteomes" id="UP000775872">
    <property type="component" value="Unassembled WGS sequence"/>
</dbReference>
<organism evidence="2 3">
    <name type="scientific">Clonostachys solani</name>
    <dbReference type="NCBI Taxonomy" id="160281"/>
    <lineage>
        <taxon>Eukaryota</taxon>
        <taxon>Fungi</taxon>
        <taxon>Dikarya</taxon>
        <taxon>Ascomycota</taxon>
        <taxon>Pezizomycotina</taxon>
        <taxon>Sordariomycetes</taxon>
        <taxon>Hypocreomycetidae</taxon>
        <taxon>Hypocreales</taxon>
        <taxon>Bionectriaceae</taxon>
        <taxon>Clonostachys</taxon>
    </lineage>
</organism>
<dbReference type="AlphaFoldDB" id="A0A9N9ZLL9"/>
<dbReference type="EMBL" id="CABFOC020000074">
    <property type="protein sequence ID" value="CAH0057691.1"/>
    <property type="molecule type" value="Genomic_DNA"/>
</dbReference>
<name>A0A9N9ZLL9_9HYPO</name>
<dbReference type="OrthoDB" id="5124425at2759"/>
<evidence type="ECO:0000313" key="3">
    <source>
        <dbReference type="Proteomes" id="UP000775872"/>
    </source>
</evidence>
<proteinExistence type="predicted"/>
<evidence type="ECO:0000313" key="2">
    <source>
        <dbReference type="EMBL" id="CAH0057691.1"/>
    </source>
</evidence>
<accession>A0A9N9ZLL9</accession>
<evidence type="ECO:0000256" key="1">
    <source>
        <dbReference type="SAM" id="MobiDB-lite"/>
    </source>
</evidence>
<sequence length="292" mass="31298">MSAAVSRTMGSQDHHTGHNGSVASRPLPSLALSKNKELPPLPQEHVGPQPPHGYVEGYSRHGFDVPPVPPPKPSQISARNKSHHAAAVQPQVGFQNLAPTFHMWSRVKPITGSATIELGNQPLAHPSYTAKLGMSGGRTTVRDTSLGQVVADGAEKNPMRSKCTLSVNGFHSELQRSGTSHYFSAPVRGTVDTFEWRKGRMGRDWTLVSAGSPLEAPPLATWHCKSDYVKRNTELGVFEFHGPALSGEMGETFLALAIMALVRIYHKSYESKVAAGSSPATENATSVPVAVA</sequence>
<comment type="caution">
    <text evidence="2">The sequence shown here is derived from an EMBL/GenBank/DDBJ whole genome shotgun (WGS) entry which is preliminary data.</text>
</comment>
<protein>
    <submittedName>
        <fullName evidence="2">Uncharacterized protein</fullName>
    </submittedName>
</protein>
<keyword evidence="3" id="KW-1185">Reference proteome</keyword>
<feature type="region of interest" description="Disordered" evidence="1">
    <location>
        <begin position="1"/>
        <end position="78"/>
    </location>
</feature>
<gene>
    <name evidence="2" type="ORF">CSOL1703_00007481</name>
</gene>
<reference evidence="2" key="1">
    <citation type="submission" date="2021-10" db="EMBL/GenBank/DDBJ databases">
        <authorList>
            <person name="Piombo E."/>
        </authorList>
    </citation>
    <scope>NUCLEOTIDE SEQUENCE</scope>
</reference>